<comment type="caution">
    <text evidence="1">The sequence shown here is derived from an EMBL/GenBank/DDBJ whole genome shotgun (WGS) entry which is preliminary data.</text>
</comment>
<dbReference type="GO" id="GO:0005739">
    <property type="term" value="C:mitochondrion"/>
    <property type="evidence" value="ECO:0007669"/>
    <property type="project" value="InterPro"/>
</dbReference>
<dbReference type="Pfam" id="PF16053">
    <property type="entry name" value="MRP-S34"/>
    <property type="match status" value="1"/>
</dbReference>
<keyword evidence="2" id="KW-1185">Reference proteome</keyword>
<evidence type="ECO:0000313" key="1">
    <source>
        <dbReference type="EMBL" id="OQS02962.1"/>
    </source>
</evidence>
<proteinExistence type="predicted"/>
<evidence type="ECO:0000313" key="2">
    <source>
        <dbReference type="Proteomes" id="UP000243217"/>
    </source>
</evidence>
<gene>
    <name evidence="1" type="ORF">THRCLA_21280</name>
</gene>
<accession>A0A1V9ZY65</accession>
<dbReference type="PANTHER" id="PTHR28589">
    <property type="entry name" value="28S RIBOSOMAL PROTEIN S34, MITOCHONDRIAL"/>
    <property type="match status" value="1"/>
</dbReference>
<sequence>LHKMDEELDNNDVILSREEYALLHAFHKLIPVPAIASGITRIVCEEELQVPEEQIAVPEVEDSPEITSAAHVSIVRRLSKNAVMTNLFQAVCSKRNFGVGQKVTRGIWKRFESKADEVTSFVEITRIAPAQDLKHGKAYGVKTFRGVCEGKERRLEGVLKRDWKVVA</sequence>
<dbReference type="AlphaFoldDB" id="A0A1V9ZY65"/>
<feature type="non-terminal residue" evidence="1">
    <location>
        <position position="1"/>
    </location>
</feature>
<dbReference type="OrthoDB" id="16434at2759"/>
<reference evidence="1 2" key="1">
    <citation type="journal article" date="2014" name="Genome Biol. Evol.">
        <title>The secreted proteins of Achlya hypogyna and Thraustotheca clavata identify the ancestral oomycete secretome and reveal gene acquisitions by horizontal gene transfer.</title>
        <authorList>
            <person name="Misner I."/>
            <person name="Blouin N."/>
            <person name="Leonard G."/>
            <person name="Richards T.A."/>
            <person name="Lane C.E."/>
        </authorList>
    </citation>
    <scope>NUCLEOTIDE SEQUENCE [LARGE SCALE GENOMIC DNA]</scope>
    <source>
        <strain evidence="1 2">ATCC 34112</strain>
    </source>
</reference>
<dbReference type="EMBL" id="JNBS01001051">
    <property type="protein sequence ID" value="OQS02962.1"/>
    <property type="molecule type" value="Genomic_DNA"/>
</dbReference>
<organism evidence="1 2">
    <name type="scientific">Thraustotheca clavata</name>
    <dbReference type="NCBI Taxonomy" id="74557"/>
    <lineage>
        <taxon>Eukaryota</taxon>
        <taxon>Sar</taxon>
        <taxon>Stramenopiles</taxon>
        <taxon>Oomycota</taxon>
        <taxon>Saprolegniomycetes</taxon>
        <taxon>Saprolegniales</taxon>
        <taxon>Achlyaceae</taxon>
        <taxon>Thraustotheca</taxon>
    </lineage>
</organism>
<dbReference type="PANTHER" id="PTHR28589:SF1">
    <property type="entry name" value="SMALL RIBOSOMAL SUBUNIT PROTEIN MS34"/>
    <property type="match status" value="1"/>
</dbReference>
<name>A0A1V9ZY65_9STRA</name>
<protein>
    <submittedName>
        <fullName evidence="1">Uncharacterized protein</fullName>
    </submittedName>
</protein>
<dbReference type="InterPro" id="IPR032053">
    <property type="entry name" value="Ribosomal_mS34"/>
</dbReference>
<dbReference type="GO" id="GO:0003735">
    <property type="term" value="F:structural constituent of ribosome"/>
    <property type="evidence" value="ECO:0007669"/>
    <property type="project" value="InterPro"/>
</dbReference>
<dbReference type="Proteomes" id="UP000243217">
    <property type="component" value="Unassembled WGS sequence"/>
</dbReference>